<evidence type="ECO:0000313" key="3">
    <source>
        <dbReference type="Proteomes" id="UP000592181"/>
    </source>
</evidence>
<feature type="transmembrane region" description="Helical" evidence="1">
    <location>
        <begin position="33"/>
        <end position="56"/>
    </location>
</feature>
<evidence type="ECO:0000313" key="2">
    <source>
        <dbReference type="EMBL" id="NYG37710.1"/>
    </source>
</evidence>
<evidence type="ECO:0000256" key="1">
    <source>
        <dbReference type="SAM" id="Phobius"/>
    </source>
</evidence>
<reference evidence="2 3" key="1">
    <citation type="submission" date="2020-07" db="EMBL/GenBank/DDBJ databases">
        <title>Sequencing the genomes of 1000 actinobacteria strains.</title>
        <authorList>
            <person name="Klenk H.-P."/>
        </authorList>
    </citation>
    <scope>NUCLEOTIDE SEQUENCE [LARGE SCALE GENOMIC DNA]</scope>
    <source>
        <strain evidence="2 3">DSM 24723</strain>
    </source>
</reference>
<feature type="transmembrane region" description="Helical" evidence="1">
    <location>
        <begin position="6"/>
        <end position="26"/>
    </location>
</feature>
<dbReference type="RefSeq" id="WP_179463040.1">
    <property type="nucleotide sequence ID" value="NZ_JACBZX010000001.1"/>
</dbReference>
<dbReference type="AlphaFoldDB" id="A0A852X8A3"/>
<keyword evidence="3" id="KW-1185">Reference proteome</keyword>
<proteinExistence type="predicted"/>
<organism evidence="2 3">
    <name type="scientific">Janibacter alkaliphilus</name>
    <dbReference type="NCBI Taxonomy" id="1069963"/>
    <lineage>
        <taxon>Bacteria</taxon>
        <taxon>Bacillati</taxon>
        <taxon>Actinomycetota</taxon>
        <taxon>Actinomycetes</taxon>
        <taxon>Micrococcales</taxon>
        <taxon>Intrasporangiaceae</taxon>
        <taxon>Janibacter</taxon>
    </lineage>
</organism>
<name>A0A852X8A3_9MICO</name>
<keyword evidence="1" id="KW-0472">Membrane</keyword>
<evidence type="ECO:0008006" key="4">
    <source>
        <dbReference type="Google" id="ProtNLM"/>
    </source>
</evidence>
<keyword evidence="1" id="KW-1133">Transmembrane helix</keyword>
<feature type="transmembrane region" description="Helical" evidence="1">
    <location>
        <begin position="68"/>
        <end position="87"/>
    </location>
</feature>
<dbReference type="EMBL" id="JACBZX010000001">
    <property type="protein sequence ID" value="NYG37710.1"/>
    <property type="molecule type" value="Genomic_DNA"/>
</dbReference>
<gene>
    <name evidence="2" type="ORF">BJY28_002179</name>
</gene>
<sequence length="120" mass="12703">MLVPLTTIVIASVVVLAALAAIYLVIDRIVDDALLLVTAVVELLLLALAVVVVLVHRDVGDSSEGATMLAYALTLPVVPPAVVFLALKEKTRWTMGVVIAGALTVAVMAYRILQIWWTGA</sequence>
<dbReference type="Proteomes" id="UP000592181">
    <property type="component" value="Unassembled WGS sequence"/>
</dbReference>
<accession>A0A852X8A3</accession>
<protein>
    <recommendedName>
        <fullName evidence="4">Integral membrane protein</fullName>
    </recommendedName>
</protein>
<keyword evidence="1" id="KW-0812">Transmembrane</keyword>
<feature type="transmembrane region" description="Helical" evidence="1">
    <location>
        <begin position="94"/>
        <end position="117"/>
    </location>
</feature>
<comment type="caution">
    <text evidence="2">The sequence shown here is derived from an EMBL/GenBank/DDBJ whole genome shotgun (WGS) entry which is preliminary data.</text>
</comment>